<dbReference type="OrthoDB" id="6078042at2759"/>
<protein>
    <recommendedName>
        <fullName evidence="10">RING-type domain-containing protein</fullName>
    </recommendedName>
</protein>
<dbReference type="InterPro" id="IPR037962">
    <property type="entry name" value="Neuralized"/>
</dbReference>
<dbReference type="SUPFAM" id="SSF57850">
    <property type="entry name" value="RING/U-box"/>
    <property type="match status" value="1"/>
</dbReference>
<dbReference type="InterPro" id="IPR006573">
    <property type="entry name" value="NHR_dom"/>
</dbReference>
<dbReference type="SMART" id="SM00588">
    <property type="entry name" value="NEUZ"/>
    <property type="match status" value="1"/>
</dbReference>
<evidence type="ECO:0000256" key="4">
    <source>
        <dbReference type="ARBA" id="ARBA00022833"/>
    </source>
</evidence>
<dbReference type="Proteomes" id="UP000663882">
    <property type="component" value="Unassembled WGS sequence"/>
</dbReference>
<keyword evidence="1" id="KW-0479">Metal-binding</keyword>
<evidence type="ECO:0000256" key="1">
    <source>
        <dbReference type="ARBA" id="ARBA00022723"/>
    </source>
</evidence>
<dbReference type="AlphaFoldDB" id="A0A814TGJ0"/>
<evidence type="ECO:0000313" key="8">
    <source>
        <dbReference type="EMBL" id="CAF1161434.1"/>
    </source>
</evidence>
<evidence type="ECO:0000313" key="9">
    <source>
        <dbReference type="Proteomes" id="UP000663882"/>
    </source>
</evidence>
<dbReference type="InterPro" id="IPR001841">
    <property type="entry name" value="Znf_RING"/>
</dbReference>
<dbReference type="Gene3D" id="2.60.120.920">
    <property type="match status" value="2"/>
</dbReference>
<dbReference type="FunFam" id="2.60.120.920:FF:000005">
    <property type="entry name" value="Putative E3 ubiquitin-protein ligase NEURL1B"/>
    <property type="match status" value="1"/>
</dbReference>
<dbReference type="EMBL" id="CAJNOO010001493">
    <property type="protein sequence ID" value="CAF1161434.1"/>
    <property type="molecule type" value="Genomic_DNA"/>
</dbReference>
<dbReference type="GO" id="GO:0008270">
    <property type="term" value="F:zinc ion binding"/>
    <property type="evidence" value="ECO:0007669"/>
    <property type="project" value="UniProtKB-KW"/>
</dbReference>
<dbReference type="InterPro" id="IPR013083">
    <property type="entry name" value="Znf_RING/FYVE/PHD"/>
</dbReference>
<sequence>MVCIMIDPRLPLDRARRVLLGTRHQVDSEIDPKYGLMQLAARAGSPPTSMARASYPQSDQQQLIYRGINNTRSTPYGQVISYSVHGEHIKLSRNNTVAKRVDSFCKGICFSNRTIQIREKVYVRLLSKSIQWTGFLRLGVTTCDPNTHRTSTALPRHACPDLTCRPGYWAKCVPENCFDGTNKLTYFYVDDNGELFLNTPTGEISLLTGIFVQEPLWALLDIYGNCISIELVDDYQKRSGSINDQLRNINITTTTSFFKDICNDLSPLTFLSVHSSSISFFLSSSNVLPNQSIVIYDNTKACDGVVFFSEPLIINSGLLIQILSIIPSNESRLRTTTTTTTTSNLLPSHIQFGLTNCNTQNLLRTNDLPLDIENINDRSEFWILQDFKLGNKTTIDRNDEFLFTFNQDGIIEYSHNNSKLKDFIHVDSNLIYYPFLIFKGDIVAIRSIGYIKNLDRYRSLQEINNKNDTTKSNQELTSINNNNIKNECDAKLSQDCTICFDHVRDTVLIPCGHICLCYLCAKELIEHGTKQCPICRSSIKLINKIYLA</sequence>
<proteinExistence type="predicted"/>
<keyword evidence="3 5" id="KW-0863">Zinc-finger</keyword>
<dbReference type="PROSITE" id="PS51065">
    <property type="entry name" value="NHR"/>
    <property type="match status" value="1"/>
</dbReference>
<evidence type="ECO:0000256" key="5">
    <source>
        <dbReference type="PROSITE-ProRule" id="PRU00175"/>
    </source>
</evidence>
<gene>
    <name evidence="8" type="ORF">RFH988_LOCUS22459</name>
</gene>
<evidence type="ECO:0008006" key="10">
    <source>
        <dbReference type="Google" id="ProtNLM"/>
    </source>
</evidence>
<dbReference type="InterPro" id="IPR043136">
    <property type="entry name" value="B30.2/SPRY_sf"/>
</dbReference>
<dbReference type="Pfam" id="PF13920">
    <property type="entry name" value="zf-C3HC4_3"/>
    <property type="match status" value="1"/>
</dbReference>
<accession>A0A814TGJ0</accession>
<name>A0A814TGJ0_9BILA</name>
<dbReference type="GO" id="GO:0061630">
    <property type="term" value="F:ubiquitin protein ligase activity"/>
    <property type="evidence" value="ECO:0007669"/>
    <property type="project" value="TreeGrafter"/>
</dbReference>
<dbReference type="PROSITE" id="PS50089">
    <property type="entry name" value="ZF_RING_2"/>
    <property type="match status" value="1"/>
</dbReference>
<organism evidence="8 9">
    <name type="scientific">Rotaria sordida</name>
    <dbReference type="NCBI Taxonomy" id="392033"/>
    <lineage>
        <taxon>Eukaryota</taxon>
        <taxon>Metazoa</taxon>
        <taxon>Spiralia</taxon>
        <taxon>Gnathifera</taxon>
        <taxon>Rotifera</taxon>
        <taxon>Eurotatoria</taxon>
        <taxon>Bdelloidea</taxon>
        <taxon>Philodinida</taxon>
        <taxon>Philodinidae</taxon>
        <taxon>Rotaria</taxon>
    </lineage>
</organism>
<feature type="domain" description="NHR" evidence="7">
    <location>
        <begin position="78"/>
        <end position="234"/>
    </location>
</feature>
<feature type="domain" description="RING-type" evidence="6">
    <location>
        <begin position="496"/>
        <end position="536"/>
    </location>
</feature>
<dbReference type="Pfam" id="PF07177">
    <property type="entry name" value="Neuralized"/>
    <property type="match status" value="2"/>
</dbReference>
<keyword evidence="4" id="KW-0862">Zinc</keyword>
<dbReference type="PANTHER" id="PTHR12429:SF6">
    <property type="entry name" value="PROTEIN NEURALIZED"/>
    <property type="match status" value="1"/>
</dbReference>
<evidence type="ECO:0000259" key="6">
    <source>
        <dbReference type="PROSITE" id="PS50089"/>
    </source>
</evidence>
<reference evidence="8" key="1">
    <citation type="submission" date="2021-02" db="EMBL/GenBank/DDBJ databases">
        <authorList>
            <person name="Nowell W R."/>
        </authorList>
    </citation>
    <scope>NUCLEOTIDE SEQUENCE</scope>
</reference>
<evidence type="ECO:0000256" key="3">
    <source>
        <dbReference type="ARBA" id="ARBA00022771"/>
    </source>
</evidence>
<dbReference type="SMART" id="SM00184">
    <property type="entry name" value="RING"/>
    <property type="match status" value="1"/>
</dbReference>
<keyword evidence="2" id="KW-0677">Repeat</keyword>
<dbReference type="Gene3D" id="3.30.40.10">
    <property type="entry name" value="Zinc/RING finger domain, C3HC4 (zinc finger)"/>
    <property type="match status" value="1"/>
</dbReference>
<comment type="caution">
    <text evidence="8">The sequence shown here is derived from an EMBL/GenBank/DDBJ whole genome shotgun (WGS) entry which is preliminary data.</text>
</comment>
<evidence type="ECO:0000256" key="2">
    <source>
        <dbReference type="ARBA" id="ARBA00022737"/>
    </source>
</evidence>
<dbReference type="PANTHER" id="PTHR12429">
    <property type="entry name" value="NEURALIZED"/>
    <property type="match status" value="1"/>
</dbReference>
<evidence type="ECO:0000259" key="7">
    <source>
        <dbReference type="PROSITE" id="PS51065"/>
    </source>
</evidence>